<proteinExistence type="predicted"/>
<organism evidence="1 2">
    <name type="scientific">Gordonia pseudamarae</name>
    <dbReference type="NCBI Taxonomy" id="2831662"/>
    <lineage>
        <taxon>Bacteria</taxon>
        <taxon>Bacillati</taxon>
        <taxon>Actinomycetota</taxon>
        <taxon>Actinomycetes</taxon>
        <taxon>Mycobacteriales</taxon>
        <taxon>Gordoniaceae</taxon>
        <taxon>Gordonia</taxon>
    </lineage>
</organism>
<dbReference type="EMBL" id="CP045809">
    <property type="protein sequence ID" value="QHN35916.1"/>
    <property type="molecule type" value="Genomic_DNA"/>
</dbReference>
<accession>A0ABX6IKP8</accession>
<reference evidence="1" key="1">
    <citation type="journal article" date="2021" name="Nat. Microbiol.">
        <title>Cocultivation of an ultrasmall environmental parasitic bacterium with lytic ability against bacteria associated with wastewater foams.</title>
        <authorList>
            <person name="Batinovic S."/>
            <person name="Rose J.J.A."/>
            <person name="Ratcliffe J."/>
            <person name="Seviour R.J."/>
            <person name="Petrovski S."/>
        </authorList>
    </citation>
    <scope>NUCLEOTIDE SEQUENCE</scope>
    <source>
        <strain evidence="1">CON9</strain>
    </source>
</reference>
<dbReference type="Proteomes" id="UP001059836">
    <property type="component" value="Chromosome"/>
</dbReference>
<keyword evidence="2" id="KW-1185">Reference proteome</keyword>
<evidence type="ECO:0008006" key="3">
    <source>
        <dbReference type="Google" id="ProtNLM"/>
    </source>
</evidence>
<dbReference type="InterPro" id="IPR036444">
    <property type="entry name" value="PLipase_A2_dom_sf"/>
</dbReference>
<dbReference type="SUPFAM" id="SSF48619">
    <property type="entry name" value="Phospholipase A2, PLA2"/>
    <property type="match status" value="1"/>
</dbReference>
<sequence length="208" mass="22070">MSHMDFHLIRRSISTTLLAGVLVILGLQAGAGHAAALRGTGMSDTSPAAQAIRILSGNRPDLAAVHIPPGFAAVMGYRPVVSEGLTVNPNGSCSSPVDLPRQFEPFCRAHDFGYDLLRYADREHRPLGGWARLTLDHTLIRQMHASCTDPTCHAAAETARIGLGLNSWRQRFGPPISAESPLSAGVSLVGAVAGLWTAPLHAVTEIAR</sequence>
<protein>
    <recommendedName>
        <fullName evidence="3">Phospholipase</fullName>
    </recommendedName>
</protein>
<name>A0ABX6IKP8_9ACTN</name>
<evidence type="ECO:0000313" key="2">
    <source>
        <dbReference type="Proteomes" id="UP001059836"/>
    </source>
</evidence>
<evidence type="ECO:0000313" key="1">
    <source>
        <dbReference type="EMBL" id="QHN35916.1"/>
    </source>
</evidence>
<dbReference type="Gene3D" id="1.20.90.10">
    <property type="entry name" value="Phospholipase A2 domain"/>
    <property type="match status" value="1"/>
</dbReference>
<gene>
    <name evidence="1" type="ORF">GII31_14595</name>
</gene>